<evidence type="ECO:0000256" key="1">
    <source>
        <dbReference type="SAM" id="MobiDB-lite"/>
    </source>
</evidence>
<feature type="compositionally biased region" description="Polar residues" evidence="1">
    <location>
        <begin position="118"/>
        <end position="129"/>
    </location>
</feature>
<proteinExistence type="predicted"/>
<protein>
    <submittedName>
        <fullName evidence="2">Uncharacterized protein</fullName>
    </submittedName>
</protein>
<organism evidence="2">
    <name type="scientific">Chaetoceros debilis</name>
    <dbReference type="NCBI Taxonomy" id="122233"/>
    <lineage>
        <taxon>Eukaryota</taxon>
        <taxon>Sar</taxon>
        <taxon>Stramenopiles</taxon>
        <taxon>Ochrophyta</taxon>
        <taxon>Bacillariophyta</taxon>
        <taxon>Coscinodiscophyceae</taxon>
        <taxon>Chaetocerotophycidae</taxon>
        <taxon>Chaetocerotales</taxon>
        <taxon>Chaetocerotaceae</taxon>
        <taxon>Chaetoceros</taxon>
    </lineage>
</organism>
<reference evidence="2" key="1">
    <citation type="submission" date="2021-01" db="EMBL/GenBank/DDBJ databases">
        <authorList>
            <person name="Corre E."/>
            <person name="Pelletier E."/>
            <person name="Niang G."/>
            <person name="Scheremetjew M."/>
            <person name="Finn R."/>
            <person name="Kale V."/>
            <person name="Holt S."/>
            <person name="Cochrane G."/>
            <person name="Meng A."/>
            <person name="Brown T."/>
            <person name="Cohen L."/>
        </authorList>
    </citation>
    <scope>NUCLEOTIDE SEQUENCE</scope>
    <source>
        <strain evidence="2">MM31A-1</strain>
    </source>
</reference>
<sequence>MLKQSFLFPLFILGQQGGGISLTKASSSLLPSVSIIRSNCRTPTSITRISSSRLHKIRGGSTSNSLLQQIQNQNQTELDNQVIQNGAEPIPPAGAFVDGADVDADADTEMRADDNKDSQSITSQPENLQTSVPDPHPHHHVTPDDSVDIVSTRTRQPFNFIDNISISLALRLTCEINRRLAIGIDAYQHQKSMEHDASHCIFYTHPLKRSPLSSYIDHLFQAFDKKQRHFENVNAVDQAAISSMNLHIRAIALIYLERACSEKTVRQIGIELVQEEQLQGYESNGHGGCGDTVAASPDVTCPHLNPTNVHKLFLAALILASRTYFNELPVPTGIPTMNMRDQITADYARMIQASGDNSVRDLAAVDLANLLEWMAASLGAEGFVVHMEETNSFIDNWRHIFG</sequence>
<dbReference type="EMBL" id="HBIO01013962">
    <property type="protein sequence ID" value="CAE0465959.1"/>
    <property type="molecule type" value="Transcribed_RNA"/>
</dbReference>
<evidence type="ECO:0000313" key="2">
    <source>
        <dbReference type="EMBL" id="CAE0465959.1"/>
    </source>
</evidence>
<feature type="region of interest" description="Disordered" evidence="1">
    <location>
        <begin position="111"/>
        <end position="145"/>
    </location>
</feature>
<name>A0A7S3Q5P7_9STRA</name>
<gene>
    <name evidence="2" type="ORF">CDEB00056_LOCUS10811</name>
</gene>
<dbReference type="AlphaFoldDB" id="A0A7S3Q5P7"/>
<accession>A0A7S3Q5P7</accession>